<accession>A0A7X3IR22</accession>
<dbReference type="PANTHER" id="PTHR46743">
    <property type="entry name" value="TEICHOIC ACIDS EXPORT ATP-BINDING PROTEIN TAGH"/>
    <property type="match status" value="1"/>
</dbReference>
<protein>
    <submittedName>
        <fullName evidence="7">ATP-binding cassette domain-containing protein</fullName>
    </submittedName>
</protein>
<keyword evidence="2" id="KW-0813">Transport</keyword>
<dbReference type="Pfam" id="PF00005">
    <property type="entry name" value="ABC_tran"/>
    <property type="match status" value="1"/>
</dbReference>
<organism evidence="7 8">
    <name type="scientific">Paenibacillus dendrobii</name>
    <dbReference type="NCBI Taxonomy" id="2691084"/>
    <lineage>
        <taxon>Bacteria</taxon>
        <taxon>Bacillati</taxon>
        <taxon>Bacillota</taxon>
        <taxon>Bacilli</taxon>
        <taxon>Bacillales</taxon>
        <taxon>Paenibacillaceae</taxon>
        <taxon>Paenibacillus</taxon>
    </lineage>
</organism>
<dbReference type="InterPro" id="IPR003439">
    <property type="entry name" value="ABC_transporter-like_ATP-bd"/>
</dbReference>
<proteinExistence type="inferred from homology"/>
<keyword evidence="4 7" id="KW-0067">ATP-binding</keyword>
<evidence type="ECO:0000256" key="2">
    <source>
        <dbReference type="ARBA" id="ARBA00022448"/>
    </source>
</evidence>
<dbReference type="GO" id="GO:0140359">
    <property type="term" value="F:ABC-type transporter activity"/>
    <property type="evidence" value="ECO:0007669"/>
    <property type="project" value="InterPro"/>
</dbReference>
<dbReference type="InterPro" id="IPR027417">
    <property type="entry name" value="P-loop_NTPase"/>
</dbReference>
<evidence type="ECO:0000313" key="7">
    <source>
        <dbReference type="EMBL" id="MWV46682.1"/>
    </source>
</evidence>
<dbReference type="InterPro" id="IPR003593">
    <property type="entry name" value="AAA+_ATPase"/>
</dbReference>
<evidence type="ECO:0000256" key="3">
    <source>
        <dbReference type="ARBA" id="ARBA00022741"/>
    </source>
</evidence>
<dbReference type="GO" id="GO:0005524">
    <property type="term" value="F:ATP binding"/>
    <property type="evidence" value="ECO:0007669"/>
    <property type="project" value="UniProtKB-KW"/>
</dbReference>
<comment type="caution">
    <text evidence="7">The sequence shown here is derived from an EMBL/GenBank/DDBJ whole genome shotgun (WGS) entry which is preliminary data.</text>
</comment>
<dbReference type="EMBL" id="WUBI01000004">
    <property type="protein sequence ID" value="MWV46682.1"/>
    <property type="molecule type" value="Genomic_DNA"/>
</dbReference>
<dbReference type="InterPro" id="IPR050683">
    <property type="entry name" value="Bact_Polysacc_Export_ATP-bd"/>
</dbReference>
<dbReference type="PROSITE" id="PS50893">
    <property type="entry name" value="ABC_TRANSPORTER_2"/>
    <property type="match status" value="1"/>
</dbReference>
<dbReference type="Gene3D" id="3.40.50.300">
    <property type="entry name" value="P-loop containing nucleotide triphosphate hydrolases"/>
    <property type="match status" value="1"/>
</dbReference>
<sequence>MMKSIVINNLSKKFTLSNRPKSLKDWLLLHDNKIKREYWALNNINVSINPGESIGVIGTNGSGKSTLLKIISKILYPTSGEIEINGTISSLLELGAGFKPDYTGRENVYLNGSILGLSKKEIDDKFESILEFSEIGDFIDQPVRTYSSGMYMRLAYSVAVSSIPDILLIDEILSVGDSKFKKKCINKIMELKQQGTTILLVSHSDSMVNKICDRLIWLDKGNLVMDGSSNEVMPCYKEKLNS</sequence>
<evidence type="ECO:0000313" key="8">
    <source>
        <dbReference type="Proteomes" id="UP000460318"/>
    </source>
</evidence>
<dbReference type="SUPFAM" id="SSF52540">
    <property type="entry name" value="P-loop containing nucleoside triphosphate hydrolases"/>
    <property type="match status" value="1"/>
</dbReference>
<dbReference type="GO" id="GO:0016887">
    <property type="term" value="F:ATP hydrolysis activity"/>
    <property type="evidence" value="ECO:0007669"/>
    <property type="project" value="InterPro"/>
</dbReference>
<name>A0A7X3IR22_9BACL</name>
<evidence type="ECO:0000256" key="4">
    <source>
        <dbReference type="ARBA" id="ARBA00022840"/>
    </source>
</evidence>
<keyword evidence="8" id="KW-1185">Reference proteome</keyword>
<gene>
    <name evidence="7" type="ORF">GRF59_24025</name>
</gene>
<comment type="similarity">
    <text evidence="1">Belongs to the ABC transporter superfamily.</text>
</comment>
<dbReference type="InterPro" id="IPR015860">
    <property type="entry name" value="ABC_transpr_TagH-like"/>
</dbReference>
<dbReference type="SMART" id="SM00382">
    <property type="entry name" value="AAA"/>
    <property type="match status" value="1"/>
</dbReference>
<keyword evidence="3" id="KW-0547">Nucleotide-binding</keyword>
<dbReference type="GO" id="GO:0016020">
    <property type="term" value="C:membrane"/>
    <property type="evidence" value="ECO:0007669"/>
    <property type="project" value="InterPro"/>
</dbReference>
<evidence type="ECO:0000259" key="6">
    <source>
        <dbReference type="PROSITE" id="PS50893"/>
    </source>
</evidence>
<reference evidence="7 8" key="1">
    <citation type="submission" date="2019-12" db="EMBL/GenBank/DDBJ databases">
        <title>Paenibacillus sp. nov., an endophytic bacterium isolated from the stem of Dendrobium.</title>
        <authorList>
            <person name="Zhao R."/>
        </authorList>
    </citation>
    <scope>NUCLEOTIDE SEQUENCE [LARGE SCALE GENOMIC DNA]</scope>
    <source>
        <strain evidence="7 8">HJL G12</strain>
    </source>
</reference>
<dbReference type="CDD" id="cd03220">
    <property type="entry name" value="ABC_KpsT_Wzt"/>
    <property type="match status" value="1"/>
</dbReference>
<keyword evidence="5" id="KW-1278">Translocase</keyword>
<feature type="domain" description="ABC transporter" evidence="6">
    <location>
        <begin position="5"/>
        <end position="242"/>
    </location>
</feature>
<evidence type="ECO:0000256" key="1">
    <source>
        <dbReference type="ARBA" id="ARBA00005417"/>
    </source>
</evidence>
<dbReference type="Proteomes" id="UP000460318">
    <property type="component" value="Unassembled WGS sequence"/>
</dbReference>
<dbReference type="PANTHER" id="PTHR46743:SF2">
    <property type="entry name" value="TEICHOIC ACIDS EXPORT ATP-BINDING PROTEIN TAGH"/>
    <property type="match status" value="1"/>
</dbReference>
<evidence type="ECO:0000256" key="5">
    <source>
        <dbReference type="ARBA" id="ARBA00022967"/>
    </source>
</evidence>
<dbReference type="AlphaFoldDB" id="A0A7X3IR22"/>